<reference evidence="8 9" key="1">
    <citation type="journal article" date="2013" name="ISME J.">
        <title>Metabolic model for the filamentous 'Candidatus Microthrix parvicella' based on genomic and metagenomic analyses.</title>
        <authorList>
            <person name="Jon McIlroy S."/>
            <person name="Kristiansen R."/>
            <person name="Albertsen M."/>
            <person name="Michael Karst S."/>
            <person name="Rossetti S."/>
            <person name="Lund Nielsen J."/>
            <person name="Tandoi V."/>
            <person name="James Seviour R."/>
            <person name="Nielsen P.H."/>
        </authorList>
    </citation>
    <scope>NUCLEOTIDE SEQUENCE [LARGE SCALE GENOMIC DNA]</scope>
    <source>
        <strain evidence="8 9">RN1</strain>
    </source>
</reference>
<accession>R4Z307</accession>
<dbReference type="PRINTS" id="PR00385">
    <property type="entry name" value="P450"/>
</dbReference>
<dbReference type="EMBL" id="CANL01000046">
    <property type="protein sequence ID" value="CCM65050.1"/>
    <property type="molecule type" value="Genomic_DNA"/>
</dbReference>
<evidence type="ECO:0000256" key="6">
    <source>
        <dbReference type="ARBA" id="ARBA00023033"/>
    </source>
</evidence>
<dbReference type="PROSITE" id="PS00086">
    <property type="entry name" value="CYTOCHROME_P450"/>
    <property type="match status" value="1"/>
</dbReference>
<comment type="similarity">
    <text evidence="1 7">Belongs to the cytochrome P450 family.</text>
</comment>
<evidence type="ECO:0000256" key="3">
    <source>
        <dbReference type="ARBA" id="ARBA00022723"/>
    </source>
</evidence>
<keyword evidence="6 7" id="KW-0503">Monooxygenase</keyword>
<dbReference type="Pfam" id="PF00067">
    <property type="entry name" value="p450"/>
    <property type="match status" value="1"/>
</dbReference>
<protein>
    <submittedName>
        <fullName evidence="8">Putative cytochrome P450</fullName>
        <ecNumber evidence="8">1.14.-.-</ecNumber>
    </submittedName>
</protein>
<dbReference type="InterPro" id="IPR036396">
    <property type="entry name" value="Cyt_P450_sf"/>
</dbReference>
<dbReference type="RefSeq" id="WP_012229452.1">
    <property type="nucleotide sequence ID" value="NZ_HG422565.1"/>
</dbReference>
<dbReference type="OrthoDB" id="502624at2"/>
<evidence type="ECO:0000256" key="5">
    <source>
        <dbReference type="ARBA" id="ARBA00023004"/>
    </source>
</evidence>
<keyword evidence="3 7" id="KW-0479">Metal-binding</keyword>
<evidence type="ECO:0000256" key="1">
    <source>
        <dbReference type="ARBA" id="ARBA00010617"/>
    </source>
</evidence>
<dbReference type="GO" id="GO:0005506">
    <property type="term" value="F:iron ion binding"/>
    <property type="evidence" value="ECO:0007669"/>
    <property type="project" value="InterPro"/>
</dbReference>
<sequence length="404" mass="44860">MTLSYDPVDLDFLEDPYPTYAHLRDEDPVHHYAGTDDVPSFWALSRFTDIWDAVRSQKDFSSAQGLTFYPDEIDQLNLPPNLVMLDPPVHTQRRALIGRGFTSRRVTELEDIIRNFARRRLTELGERAADGEDVDLHQEFSSTIPTYVLAELFGLAEEDRHRFGPWVQALTSIQNDGLRIGQLDGKGAVAEMLGYFSEQIKARRSEPADDLIGALVAAEIEGERLTDWDILGFCFVVVAGGSDTTASLISHGIALLTDRPDQRALLLDDPALISNALIEFLRLESSVQGLCRTTIQDVTIRGTTIPAGEKVMMLYGSANRDPREFGDAADQLDVRRDIPRHLAFSSGPHFCIGSHLARLQARVSFEELLALHPDISVDVAGAERHRSPFVRGFVSLPAHGFAPA</sequence>
<dbReference type="GO" id="GO:0006707">
    <property type="term" value="P:cholesterol catabolic process"/>
    <property type="evidence" value="ECO:0007669"/>
    <property type="project" value="TreeGrafter"/>
</dbReference>
<dbReference type="PANTHER" id="PTHR46696:SF4">
    <property type="entry name" value="BIOTIN BIOSYNTHESIS CYTOCHROME P450"/>
    <property type="match status" value="1"/>
</dbReference>
<gene>
    <name evidence="8" type="ORF">BN381_500008</name>
</gene>
<evidence type="ECO:0000313" key="9">
    <source>
        <dbReference type="Proteomes" id="UP000018291"/>
    </source>
</evidence>
<dbReference type="PRINTS" id="PR00359">
    <property type="entry name" value="BP450"/>
</dbReference>
<name>R4Z307_9ACTN</name>
<dbReference type="FunFam" id="1.10.630.10:FF:000018">
    <property type="entry name" value="Cytochrome P450 monooxygenase"/>
    <property type="match status" value="1"/>
</dbReference>
<keyword evidence="5 7" id="KW-0408">Iron</keyword>
<dbReference type="GO" id="GO:0008395">
    <property type="term" value="F:steroid hydroxylase activity"/>
    <property type="evidence" value="ECO:0007669"/>
    <property type="project" value="TreeGrafter"/>
</dbReference>
<dbReference type="GO" id="GO:0036199">
    <property type="term" value="F:cholest-4-en-3-one 26-monooxygenase activity"/>
    <property type="evidence" value="ECO:0007669"/>
    <property type="project" value="TreeGrafter"/>
</dbReference>
<evidence type="ECO:0000256" key="2">
    <source>
        <dbReference type="ARBA" id="ARBA00022617"/>
    </source>
</evidence>
<dbReference type="AlphaFoldDB" id="R4Z307"/>
<dbReference type="HOGENOM" id="CLU_033716_0_2_11"/>
<evidence type="ECO:0000256" key="4">
    <source>
        <dbReference type="ARBA" id="ARBA00023002"/>
    </source>
</evidence>
<comment type="caution">
    <text evidence="8">The sequence shown here is derived from an EMBL/GenBank/DDBJ whole genome shotgun (WGS) entry which is preliminary data.</text>
</comment>
<evidence type="ECO:0000313" key="8">
    <source>
        <dbReference type="EMBL" id="CCM65050.1"/>
    </source>
</evidence>
<dbReference type="STRING" id="1229780.BN381_500008"/>
<dbReference type="InterPro" id="IPR002397">
    <property type="entry name" value="Cyt_P450_B"/>
</dbReference>
<dbReference type="PANTHER" id="PTHR46696">
    <property type="entry name" value="P450, PUTATIVE (EUROFUNG)-RELATED"/>
    <property type="match status" value="1"/>
</dbReference>
<dbReference type="InterPro" id="IPR017972">
    <property type="entry name" value="Cyt_P450_CS"/>
</dbReference>
<dbReference type="eggNOG" id="COG2124">
    <property type="taxonomic scope" value="Bacteria"/>
</dbReference>
<dbReference type="SUPFAM" id="SSF48264">
    <property type="entry name" value="Cytochrome P450"/>
    <property type="match status" value="1"/>
</dbReference>
<dbReference type="Proteomes" id="UP000018291">
    <property type="component" value="Unassembled WGS sequence"/>
</dbReference>
<proteinExistence type="inferred from homology"/>
<organism evidence="8 9">
    <name type="scientific">Candidatus Neomicrothrix parvicella RN1</name>
    <dbReference type="NCBI Taxonomy" id="1229780"/>
    <lineage>
        <taxon>Bacteria</taxon>
        <taxon>Bacillati</taxon>
        <taxon>Actinomycetota</taxon>
        <taxon>Acidimicrobiia</taxon>
        <taxon>Acidimicrobiales</taxon>
        <taxon>Microthrixaceae</taxon>
        <taxon>Candidatus Neomicrothrix</taxon>
    </lineage>
</organism>
<dbReference type="Gene3D" id="1.10.630.10">
    <property type="entry name" value="Cytochrome P450"/>
    <property type="match status" value="1"/>
</dbReference>
<keyword evidence="2 7" id="KW-0349">Heme</keyword>
<dbReference type="EC" id="1.14.-.-" evidence="8"/>
<keyword evidence="4 7" id="KW-0560">Oxidoreductase</keyword>
<evidence type="ECO:0000256" key="7">
    <source>
        <dbReference type="RuleBase" id="RU000461"/>
    </source>
</evidence>
<dbReference type="GO" id="GO:0020037">
    <property type="term" value="F:heme binding"/>
    <property type="evidence" value="ECO:0007669"/>
    <property type="project" value="InterPro"/>
</dbReference>
<keyword evidence="9" id="KW-1185">Reference proteome</keyword>
<dbReference type="InterPro" id="IPR001128">
    <property type="entry name" value="Cyt_P450"/>
</dbReference>